<dbReference type="EMBL" id="CP021082">
    <property type="protein sequence ID" value="ASN82556.1"/>
    <property type="molecule type" value="Genomic_DNA"/>
</dbReference>
<accession>A0A221T111</accession>
<feature type="signal peptide" evidence="1">
    <location>
        <begin position="1"/>
        <end position="21"/>
    </location>
</feature>
<keyword evidence="2" id="KW-0614">Plasmid</keyword>
<protein>
    <submittedName>
        <fullName evidence="2">Uncharacterized protein</fullName>
    </submittedName>
</protein>
<proteinExistence type="predicted"/>
<keyword evidence="3" id="KW-1185">Reference proteome</keyword>
<dbReference type="KEGG" id="dfc:DFI_15375"/>
<organism evidence="2 3">
    <name type="scientific">Deinococcus ficus</name>
    <dbReference type="NCBI Taxonomy" id="317577"/>
    <lineage>
        <taxon>Bacteria</taxon>
        <taxon>Thermotogati</taxon>
        <taxon>Deinococcota</taxon>
        <taxon>Deinococci</taxon>
        <taxon>Deinococcales</taxon>
        <taxon>Deinococcaceae</taxon>
        <taxon>Deinococcus</taxon>
    </lineage>
</organism>
<dbReference type="STRING" id="317577.GCA_000419625_03128"/>
<reference evidence="2 3" key="1">
    <citation type="submission" date="2017-05" db="EMBL/GenBank/DDBJ databases">
        <title>The complete genome sequence of Deinococcus ficus isolated from the rhizosphere of the Ficus religiosa L. in Taiwan.</title>
        <authorList>
            <person name="Wu K.-M."/>
            <person name="Liao T.-L."/>
            <person name="Liu Y.-M."/>
            <person name="Young C.-C."/>
            <person name="Tsai S.-F."/>
        </authorList>
    </citation>
    <scope>NUCLEOTIDE SEQUENCE [LARGE SCALE GENOMIC DNA]</scope>
    <source>
        <strain evidence="2 3">CC-FR2-10</strain>
        <plasmid evidence="3">pdfi1</plasmid>
    </source>
</reference>
<evidence type="ECO:0000313" key="3">
    <source>
        <dbReference type="Proteomes" id="UP000259030"/>
    </source>
</evidence>
<keyword evidence="1" id="KW-0732">Signal</keyword>
<dbReference type="AlphaFoldDB" id="A0A221T111"/>
<dbReference type="RefSeq" id="WP_027463712.1">
    <property type="nucleotide sequence ID" value="NZ_CP021082.1"/>
</dbReference>
<geneLocation type="plasmid" evidence="3">
    <name>pdfi1</name>
</geneLocation>
<sequence length="233" mass="25929">MSRRTTLHCLLALLLTGQATGVIPALNSTQVTAAKTEAEAMNIRESGYVLGSYLLKAYNQDVFLAANSPEVDGIVLSTPYEQVRYEAYLAHLENHPLTAAQATAFAKKANGTLQFRVYSHSPYPVEDEEEQWQLAYRKDHIADDRDRANSYLDFYKTASLKIGNRTYAAKPVVDGPYRDSFTLPSGDAETRNLGVVFYTFTVPNMPSTGAFTLTFRDSQGKPYTIQGNLKDHK</sequence>
<name>A0A221T111_9DEIO</name>
<dbReference type="Proteomes" id="UP000259030">
    <property type="component" value="Plasmid pDFI1"/>
</dbReference>
<evidence type="ECO:0000256" key="1">
    <source>
        <dbReference type="SAM" id="SignalP"/>
    </source>
</evidence>
<evidence type="ECO:0000313" key="2">
    <source>
        <dbReference type="EMBL" id="ASN82556.1"/>
    </source>
</evidence>
<gene>
    <name evidence="2" type="ORF">DFI_15375</name>
</gene>
<feature type="chain" id="PRO_5011235277" evidence="1">
    <location>
        <begin position="22"/>
        <end position="233"/>
    </location>
</feature>